<evidence type="ECO:0000256" key="6">
    <source>
        <dbReference type="RuleBase" id="RU366058"/>
    </source>
</evidence>
<dbReference type="PANTHER" id="PTHR12677:SF55">
    <property type="entry name" value="UNDECAPRENYL PHOSPHATE TRANSPORTER SAOUHSC_00901-RELATED"/>
    <property type="match status" value="1"/>
</dbReference>
<dbReference type="Proteomes" id="UP000053750">
    <property type="component" value="Unassembled WGS sequence"/>
</dbReference>
<feature type="transmembrane region" description="Helical" evidence="6">
    <location>
        <begin position="113"/>
        <end position="133"/>
    </location>
</feature>
<sequence>MSQWQAWLDQLRQMDQAQIQRTIESYSAYGPLPGLLLPLIESFFPFLPLILFVAVNANVYGFWLGFLYSWLGVSAGAMLVFWISRTIGGRFGTWLERRFPVSSKFFQWIERKGFTPIFLLACFPFSPSFLINLASGLSTVRFQTFMTAILLGKAVMISSISLLSFNITDLAHEPWRIAVALVLIAVLWFGGKRLEARYQTH</sequence>
<name>A0A9W5S1Z6_9BACL</name>
<feature type="domain" description="VTT" evidence="7">
    <location>
        <begin position="51"/>
        <end position="157"/>
    </location>
</feature>
<gene>
    <name evidence="8" type="ORF">BG53_01045</name>
</gene>
<evidence type="ECO:0000313" key="8">
    <source>
        <dbReference type="EMBL" id="EXX88876.1"/>
    </source>
</evidence>
<proteinExistence type="inferred from homology"/>
<evidence type="ECO:0000313" key="9">
    <source>
        <dbReference type="Proteomes" id="UP000053750"/>
    </source>
</evidence>
<dbReference type="EMBL" id="JFHU01000113">
    <property type="protein sequence ID" value="EXX88876.1"/>
    <property type="molecule type" value="Genomic_DNA"/>
</dbReference>
<keyword evidence="4 6" id="KW-1133">Transmembrane helix</keyword>
<accession>A0A9W5S1Z6</accession>
<evidence type="ECO:0000256" key="5">
    <source>
        <dbReference type="ARBA" id="ARBA00023136"/>
    </source>
</evidence>
<evidence type="ECO:0000256" key="3">
    <source>
        <dbReference type="ARBA" id="ARBA00022692"/>
    </source>
</evidence>
<dbReference type="AlphaFoldDB" id="A0A9W5S1Z6"/>
<evidence type="ECO:0000256" key="1">
    <source>
        <dbReference type="ARBA" id="ARBA00004651"/>
    </source>
</evidence>
<comment type="subcellular location">
    <subcellularLocation>
        <location evidence="1 6">Cell membrane</location>
        <topology evidence="1 6">Multi-pass membrane protein</topology>
    </subcellularLocation>
</comment>
<comment type="similarity">
    <text evidence="6">Belongs to the TVP38/TMEM64 family.</text>
</comment>
<organism evidence="8 9">
    <name type="scientific">Paenibacillus darwinianus</name>
    <dbReference type="NCBI Taxonomy" id="1380763"/>
    <lineage>
        <taxon>Bacteria</taxon>
        <taxon>Bacillati</taxon>
        <taxon>Bacillota</taxon>
        <taxon>Bacilli</taxon>
        <taxon>Bacillales</taxon>
        <taxon>Paenibacillaceae</taxon>
        <taxon>Paenibacillus</taxon>
    </lineage>
</organism>
<feature type="transmembrane region" description="Helical" evidence="6">
    <location>
        <begin position="62"/>
        <end position="83"/>
    </location>
</feature>
<dbReference type="PANTHER" id="PTHR12677">
    <property type="entry name" value="GOLGI APPARATUS MEMBRANE PROTEIN TVP38-RELATED"/>
    <property type="match status" value="1"/>
</dbReference>
<feature type="transmembrane region" description="Helical" evidence="6">
    <location>
        <begin position="174"/>
        <end position="191"/>
    </location>
</feature>
<keyword evidence="2 6" id="KW-1003">Cell membrane</keyword>
<reference evidence="8 9" key="1">
    <citation type="submission" date="2014-02" db="EMBL/GenBank/DDBJ databases">
        <title>Genome sequence of Paenibacillus darwinianus reveals adaptive mechanisms for survival in Antarctic soils.</title>
        <authorList>
            <person name="Dsouza M."/>
            <person name="Taylor M.W."/>
            <person name="Turner S.J."/>
            <person name="Aislabie J."/>
        </authorList>
    </citation>
    <scope>NUCLEOTIDE SEQUENCE [LARGE SCALE GENOMIC DNA]</scope>
    <source>
        <strain evidence="8 9">CE1</strain>
    </source>
</reference>
<dbReference type="InterPro" id="IPR015414">
    <property type="entry name" value="TMEM64"/>
</dbReference>
<keyword evidence="5 6" id="KW-0472">Membrane</keyword>
<evidence type="ECO:0000256" key="4">
    <source>
        <dbReference type="ARBA" id="ARBA00022989"/>
    </source>
</evidence>
<dbReference type="Pfam" id="PF09335">
    <property type="entry name" value="VTT_dom"/>
    <property type="match status" value="1"/>
</dbReference>
<dbReference type="InterPro" id="IPR032816">
    <property type="entry name" value="VTT_dom"/>
</dbReference>
<evidence type="ECO:0000256" key="2">
    <source>
        <dbReference type="ARBA" id="ARBA00022475"/>
    </source>
</evidence>
<comment type="caution">
    <text evidence="8">The sequence shown here is derived from an EMBL/GenBank/DDBJ whole genome shotgun (WGS) entry which is preliminary data.</text>
</comment>
<feature type="transmembrane region" description="Helical" evidence="6">
    <location>
        <begin position="35"/>
        <end position="55"/>
    </location>
</feature>
<feature type="transmembrane region" description="Helical" evidence="6">
    <location>
        <begin position="145"/>
        <end position="168"/>
    </location>
</feature>
<dbReference type="OrthoDB" id="1651121at2"/>
<dbReference type="GO" id="GO:0005886">
    <property type="term" value="C:plasma membrane"/>
    <property type="evidence" value="ECO:0007669"/>
    <property type="project" value="UniProtKB-SubCell"/>
</dbReference>
<dbReference type="RefSeq" id="WP_036579875.1">
    <property type="nucleotide sequence ID" value="NZ_KK082134.1"/>
</dbReference>
<protein>
    <recommendedName>
        <fullName evidence="6">TVP38/TMEM64 family membrane protein</fullName>
    </recommendedName>
</protein>
<keyword evidence="9" id="KW-1185">Reference proteome</keyword>
<evidence type="ECO:0000259" key="7">
    <source>
        <dbReference type="Pfam" id="PF09335"/>
    </source>
</evidence>
<keyword evidence="3 6" id="KW-0812">Transmembrane</keyword>